<dbReference type="InterPro" id="IPR002577">
    <property type="entry name" value="HTH_HxlR"/>
</dbReference>
<feature type="domain" description="HTH hxlR-type" evidence="1">
    <location>
        <begin position="4"/>
        <end position="69"/>
    </location>
</feature>
<gene>
    <name evidence="2" type="ORF">ACFFSY_14365</name>
</gene>
<comment type="caution">
    <text evidence="2">The sequence shown here is derived from an EMBL/GenBank/DDBJ whole genome shotgun (WGS) entry which is preliminary data.</text>
</comment>
<accession>A0ABV5KPJ4</accession>
<keyword evidence="3" id="KW-1185">Reference proteome</keyword>
<evidence type="ECO:0000259" key="1">
    <source>
        <dbReference type="Pfam" id="PF01638"/>
    </source>
</evidence>
<protein>
    <submittedName>
        <fullName evidence="2">Winged helix-turn-helix transcriptional regulator</fullName>
    </submittedName>
</protein>
<proteinExistence type="predicted"/>
<dbReference type="Pfam" id="PF01638">
    <property type="entry name" value="HxlR"/>
    <property type="match status" value="1"/>
</dbReference>
<sequence length="84" mass="9716">MSAKAWNLPVLLALHFDDEHFQDIKQALQQVTPGMLSARLSELHDLGAVKRLLSEQQRPSFLYRLHRHAEKPLYRLADNLESLV</sequence>
<evidence type="ECO:0000313" key="2">
    <source>
        <dbReference type="EMBL" id="MFB9327109.1"/>
    </source>
</evidence>
<dbReference type="Gene3D" id="1.10.10.10">
    <property type="entry name" value="Winged helix-like DNA-binding domain superfamily/Winged helix DNA-binding domain"/>
    <property type="match status" value="1"/>
</dbReference>
<dbReference type="Proteomes" id="UP001589747">
    <property type="component" value="Unassembled WGS sequence"/>
</dbReference>
<dbReference type="SUPFAM" id="SSF46785">
    <property type="entry name" value="Winged helix' DNA-binding domain"/>
    <property type="match status" value="1"/>
</dbReference>
<name>A0ABV5KPJ4_9BACL</name>
<dbReference type="EMBL" id="JBHMDO010000023">
    <property type="protein sequence ID" value="MFB9327109.1"/>
    <property type="molecule type" value="Genomic_DNA"/>
</dbReference>
<dbReference type="InterPro" id="IPR036388">
    <property type="entry name" value="WH-like_DNA-bd_sf"/>
</dbReference>
<dbReference type="RefSeq" id="WP_377495076.1">
    <property type="nucleotide sequence ID" value="NZ_JBHMDO010000023.1"/>
</dbReference>
<reference evidence="2 3" key="1">
    <citation type="submission" date="2024-09" db="EMBL/GenBank/DDBJ databases">
        <authorList>
            <person name="Sun Q."/>
            <person name="Mori K."/>
        </authorList>
    </citation>
    <scope>NUCLEOTIDE SEQUENCE [LARGE SCALE GENOMIC DNA]</scope>
    <source>
        <strain evidence="2 3">TISTR 2452</strain>
    </source>
</reference>
<organism evidence="2 3">
    <name type="scientific">Paenibacillus aurantiacus</name>
    <dbReference type="NCBI Taxonomy" id="1936118"/>
    <lineage>
        <taxon>Bacteria</taxon>
        <taxon>Bacillati</taxon>
        <taxon>Bacillota</taxon>
        <taxon>Bacilli</taxon>
        <taxon>Bacillales</taxon>
        <taxon>Paenibacillaceae</taxon>
        <taxon>Paenibacillus</taxon>
    </lineage>
</organism>
<dbReference type="InterPro" id="IPR036390">
    <property type="entry name" value="WH_DNA-bd_sf"/>
</dbReference>
<evidence type="ECO:0000313" key="3">
    <source>
        <dbReference type="Proteomes" id="UP001589747"/>
    </source>
</evidence>